<keyword evidence="7" id="KW-0662">Pyridine nucleotide biosynthesis</keyword>
<dbReference type="PRINTS" id="PR00368">
    <property type="entry name" value="FADPNR"/>
</dbReference>
<reference evidence="16 17" key="1">
    <citation type="submission" date="2017-07" db="EMBL/GenBank/DDBJ databases">
        <title>Bifidobacterium novel species.</title>
        <authorList>
            <person name="Lugli G.A."/>
            <person name="Milani C."/>
            <person name="Duranti S."/>
            <person name="Mangifesta M."/>
        </authorList>
    </citation>
    <scope>NUCLEOTIDE SEQUENCE [LARGE SCALE GENOMIC DNA]</scope>
    <source>
        <strain evidence="17">Uis1B</strain>
    </source>
</reference>
<dbReference type="GO" id="GO:0034628">
    <property type="term" value="P:'de novo' NAD+ biosynthetic process from L-aspartate"/>
    <property type="evidence" value="ECO:0007669"/>
    <property type="project" value="TreeGrafter"/>
</dbReference>
<dbReference type="SUPFAM" id="SSF46977">
    <property type="entry name" value="Succinate dehydrogenase/fumarate reductase flavoprotein C-terminal domain"/>
    <property type="match status" value="1"/>
</dbReference>
<feature type="compositionally biased region" description="Basic and acidic residues" evidence="13">
    <location>
        <begin position="216"/>
        <end position="226"/>
    </location>
</feature>
<dbReference type="UniPathway" id="UPA00253">
    <property type="reaction ID" value="UER00326"/>
</dbReference>
<keyword evidence="9" id="KW-0560">Oxidoreductase</keyword>
<dbReference type="InterPro" id="IPR003953">
    <property type="entry name" value="FAD-dep_OxRdtase_2_FAD-bd"/>
</dbReference>
<evidence type="ECO:0000259" key="14">
    <source>
        <dbReference type="Pfam" id="PF00890"/>
    </source>
</evidence>
<organism evidence="16 17">
    <name type="scientific">Bifidobacterium margollesii</name>
    <dbReference type="NCBI Taxonomy" id="2020964"/>
    <lineage>
        <taxon>Bacteria</taxon>
        <taxon>Bacillati</taxon>
        <taxon>Actinomycetota</taxon>
        <taxon>Actinomycetes</taxon>
        <taxon>Bifidobacteriales</taxon>
        <taxon>Bifidobacteriaceae</taxon>
        <taxon>Bifidobacterium</taxon>
    </lineage>
</organism>
<evidence type="ECO:0000256" key="13">
    <source>
        <dbReference type="SAM" id="MobiDB-lite"/>
    </source>
</evidence>
<comment type="similarity">
    <text evidence="3">Belongs to the FAD-dependent oxidoreductase 2 family. NadB subfamily.</text>
</comment>
<dbReference type="Gene3D" id="3.90.700.10">
    <property type="entry name" value="Succinate dehydrogenase/fumarate reductase flavoprotein, catalytic domain"/>
    <property type="match status" value="1"/>
</dbReference>
<comment type="cofactor">
    <cofactor evidence="1">
        <name>FAD</name>
        <dbReference type="ChEBI" id="CHEBI:57692"/>
    </cofactor>
</comment>
<accession>A0A2N5J8T2</accession>
<dbReference type="SUPFAM" id="SSF56425">
    <property type="entry name" value="Succinate dehydrogenase/fumarate reductase flavoprotein, catalytic domain"/>
    <property type="match status" value="1"/>
</dbReference>
<evidence type="ECO:0000313" key="17">
    <source>
        <dbReference type="Proteomes" id="UP000235050"/>
    </source>
</evidence>
<dbReference type="PANTHER" id="PTHR42716">
    <property type="entry name" value="L-ASPARTATE OXIDASE"/>
    <property type="match status" value="1"/>
</dbReference>
<dbReference type="SUPFAM" id="SSF51905">
    <property type="entry name" value="FAD/NAD(P)-binding domain"/>
    <property type="match status" value="1"/>
</dbReference>
<dbReference type="PANTHER" id="PTHR42716:SF2">
    <property type="entry name" value="L-ASPARTATE OXIDASE, CHLOROPLASTIC"/>
    <property type="match status" value="1"/>
</dbReference>
<dbReference type="InterPro" id="IPR027477">
    <property type="entry name" value="Succ_DH/fumarate_Rdtase_cat_sf"/>
</dbReference>
<gene>
    <name evidence="16" type="ORF">Uis1B_1539</name>
</gene>
<evidence type="ECO:0000313" key="16">
    <source>
        <dbReference type="EMBL" id="PLS30619.1"/>
    </source>
</evidence>
<evidence type="ECO:0000256" key="6">
    <source>
        <dbReference type="ARBA" id="ARBA00022630"/>
    </source>
</evidence>
<proteinExistence type="inferred from homology"/>
<evidence type="ECO:0000259" key="15">
    <source>
        <dbReference type="Pfam" id="PF02910"/>
    </source>
</evidence>
<evidence type="ECO:0000256" key="2">
    <source>
        <dbReference type="ARBA" id="ARBA00004950"/>
    </source>
</evidence>
<dbReference type="Gene3D" id="3.50.50.60">
    <property type="entry name" value="FAD/NAD(P)-binding domain"/>
    <property type="match status" value="1"/>
</dbReference>
<name>A0A2N5J8T2_9BIFI</name>
<keyword evidence="6" id="KW-0285">Flavoprotein</keyword>
<comment type="caution">
    <text evidence="16">The sequence shown here is derived from an EMBL/GenBank/DDBJ whole genome shotgun (WGS) entry which is preliminary data.</text>
</comment>
<dbReference type="GO" id="GO:0033765">
    <property type="term" value="F:steroid dehydrogenase activity, acting on the CH-CH group of donors"/>
    <property type="evidence" value="ECO:0007669"/>
    <property type="project" value="UniProtKB-ARBA"/>
</dbReference>
<evidence type="ECO:0000256" key="9">
    <source>
        <dbReference type="ARBA" id="ARBA00023002"/>
    </source>
</evidence>
<evidence type="ECO:0000256" key="12">
    <source>
        <dbReference type="ARBA" id="ARBA00048305"/>
    </source>
</evidence>
<feature type="compositionally biased region" description="Low complexity" evidence="13">
    <location>
        <begin position="199"/>
        <end position="212"/>
    </location>
</feature>
<dbReference type="InterPro" id="IPR037099">
    <property type="entry name" value="Fum_R/Succ_DH_flav-like_C_sf"/>
</dbReference>
<evidence type="ECO:0000256" key="8">
    <source>
        <dbReference type="ARBA" id="ARBA00022827"/>
    </source>
</evidence>
<dbReference type="RefSeq" id="WP_101617200.1">
    <property type="nucleotide sequence ID" value="NZ_NMWU01000027.1"/>
</dbReference>
<evidence type="ECO:0000256" key="11">
    <source>
        <dbReference type="ARBA" id="ARBA00030386"/>
    </source>
</evidence>
<dbReference type="PRINTS" id="PR00469">
    <property type="entry name" value="PNDRDTASEII"/>
</dbReference>
<dbReference type="EC" id="1.4.3.16" evidence="4"/>
<evidence type="ECO:0000256" key="4">
    <source>
        <dbReference type="ARBA" id="ARBA00012173"/>
    </source>
</evidence>
<feature type="domain" description="FAD-dependent oxidoreductase 2 FAD-binding" evidence="14">
    <location>
        <begin position="48"/>
        <end position="428"/>
    </location>
</feature>
<dbReference type="InterPro" id="IPR015939">
    <property type="entry name" value="Fum_Rdtase/Succ_DH_flav-like_C"/>
</dbReference>
<dbReference type="Pfam" id="PF00890">
    <property type="entry name" value="FAD_binding_2"/>
    <property type="match status" value="1"/>
</dbReference>
<dbReference type="FunFam" id="3.90.700.10:FF:000002">
    <property type="entry name" value="L-aspartate oxidase"/>
    <property type="match status" value="1"/>
</dbReference>
<feature type="region of interest" description="Disordered" evidence="13">
    <location>
        <begin position="196"/>
        <end position="226"/>
    </location>
</feature>
<evidence type="ECO:0000256" key="1">
    <source>
        <dbReference type="ARBA" id="ARBA00001974"/>
    </source>
</evidence>
<dbReference type="GO" id="GO:0008734">
    <property type="term" value="F:L-aspartate oxidase activity"/>
    <property type="evidence" value="ECO:0007669"/>
    <property type="project" value="UniProtKB-EC"/>
</dbReference>
<sequence length="605" mass="64111">MIVIIGAGAAGLSAALAAAGDLRIGSEGLTGSGSAGPDSLPDGPKVDDVLLVTKTDFTESNTYHAQGGIAAAIFDDDGPDLHAQDTLAAGDGLCDPKAVAILTQEGASRVREFAKAGVRFDRDRQGHILRGLEAAHSRARVVHAGGDATGKVLELDVAEMVRENPRITVMEHAFLKDLVIRDGRVAGVRLLINDHDSPNSAAANSTDANNAAEEPTAERQRTEEKTIPADKVILATGGAGRLYPYTTNPAVATGDGLAAALRAGAQVADLEFYQFHPTALAVGEHFLVSEAVRGEGAVLLDEHDNRYMTKVDPRAELAPRDVVARANFRTMQAQGGRPVMLDVSPMRRENPDLAAFLAHRFPTIDAYTRSLGFDWSREPIPVAPAAHYWMGGIRTDLFGRTSIPGLYAAGECARTGVQGANRLASNSLLEGLVYGRRAGLAAVRDDLSHGWAFNPEPFRNSAIAGMPVNQQPMVLKTPTLPEGSTVDPWGRDRIEQEMWKGVGLIRDADTLDATARSLAEALATANAAIGNANAAMVTPTTTANESGHITVDGTVTALENRNLLTIGYVEAVAALNRCESRGAHTRSDFPQINPSLAHSVAYRLQ</sequence>
<evidence type="ECO:0000256" key="7">
    <source>
        <dbReference type="ARBA" id="ARBA00022642"/>
    </source>
</evidence>
<dbReference type="OrthoDB" id="9805351at2"/>
<dbReference type="InterPro" id="IPR036188">
    <property type="entry name" value="FAD/NAD-bd_sf"/>
</dbReference>
<dbReference type="AlphaFoldDB" id="A0A2N5J8T2"/>
<dbReference type="EMBL" id="NMWU01000027">
    <property type="protein sequence ID" value="PLS30619.1"/>
    <property type="molecule type" value="Genomic_DNA"/>
</dbReference>
<evidence type="ECO:0000256" key="5">
    <source>
        <dbReference type="ARBA" id="ARBA00021901"/>
    </source>
</evidence>
<comment type="pathway">
    <text evidence="2">Cofactor biosynthesis; NAD(+) biosynthesis; iminoaspartate from L-aspartate (oxidase route): step 1/1.</text>
</comment>
<keyword evidence="8" id="KW-0274">FAD</keyword>
<dbReference type="Gene3D" id="1.20.58.100">
    <property type="entry name" value="Fumarate reductase/succinate dehydrogenase flavoprotein-like, C-terminal domain"/>
    <property type="match status" value="1"/>
</dbReference>
<protein>
    <recommendedName>
        <fullName evidence="5">L-aspartate oxidase</fullName>
        <ecNumber evidence="4">1.4.3.16</ecNumber>
    </recommendedName>
    <alternativeName>
        <fullName evidence="11">Quinolinate synthase B</fullName>
    </alternativeName>
</protein>
<evidence type="ECO:0000256" key="10">
    <source>
        <dbReference type="ARBA" id="ARBA00029426"/>
    </source>
</evidence>
<feature type="domain" description="Fumarate reductase/succinate dehydrogenase flavoprotein-like C-terminal" evidence="15">
    <location>
        <begin position="491"/>
        <end position="592"/>
    </location>
</feature>
<keyword evidence="17" id="KW-1185">Reference proteome</keyword>
<dbReference type="Pfam" id="PF02910">
    <property type="entry name" value="Succ_DH_flav_C"/>
    <property type="match status" value="1"/>
</dbReference>
<dbReference type="Proteomes" id="UP000235050">
    <property type="component" value="Unassembled WGS sequence"/>
</dbReference>
<evidence type="ECO:0000256" key="3">
    <source>
        <dbReference type="ARBA" id="ARBA00008562"/>
    </source>
</evidence>
<comment type="function">
    <text evidence="10">Catalyzes the oxidation of L-aspartate to iminoaspartate, the first step in the de novo biosynthesis of NAD(+).</text>
</comment>
<dbReference type="InterPro" id="IPR005288">
    <property type="entry name" value="NadB"/>
</dbReference>
<comment type="catalytic activity">
    <reaction evidence="12">
        <text>L-aspartate + O2 = iminosuccinate + H2O2</text>
        <dbReference type="Rhea" id="RHEA:25876"/>
        <dbReference type="ChEBI" id="CHEBI:15379"/>
        <dbReference type="ChEBI" id="CHEBI:16240"/>
        <dbReference type="ChEBI" id="CHEBI:29991"/>
        <dbReference type="ChEBI" id="CHEBI:77875"/>
        <dbReference type="EC" id="1.4.3.16"/>
    </reaction>
    <physiologicalReaction direction="left-to-right" evidence="12">
        <dbReference type="Rhea" id="RHEA:25877"/>
    </physiologicalReaction>
</comment>